<dbReference type="GO" id="GO:0008168">
    <property type="term" value="F:methyltransferase activity"/>
    <property type="evidence" value="ECO:0007669"/>
    <property type="project" value="UniProtKB-KW"/>
</dbReference>
<dbReference type="eggNOG" id="COG2227">
    <property type="taxonomic scope" value="Bacteria"/>
</dbReference>
<reference evidence="3 4" key="1">
    <citation type="submission" date="2014-01" db="EMBL/GenBank/DDBJ databases">
        <title>Roseivivax halodurans JCM 10272 Genome Sequencing.</title>
        <authorList>
            <person name="Lai Q."/>
            <person name="Li G."/>
            <person name="Shao Z."/>
        </authorList>
    </citation>
    <scope>NUCLEOTIDE SEQUENCE [LARGE SCALE GENOMIC DNA]</scope>
    <source>
        <strain evidence="3 4">JCM 10272</strain>
    </source>
</reference>
<evidence type="ECO:0000259" key="2">
    <source>
        <dbReference type="Pfam" id="PF08242"/>
    </source>
</evidence>
<proteinExistence type="predicted"/>
<evidence type="ECO:0000256" key="1">
    <source>
        <dbReference type="SAM" id="MobiDB-lite"/>
    </source>
</evidence>
<feature type="region of interest" description="Disordered" evidence="1">
    <location>
        <begin position="1"/>
        <end position="23"/>
    </location>
</feature>
<evidence type="ECO:0000313" key="3">
    <source>
        <dbReference type="EMBL" id="ETX13984.1"/>
    </source>
</evidence>
<dbReference type="RefSeq" id="WP_037263808.1">
    <property type="nucleotide sequence ID" value="NZ_JALZ01000015.1"/>
</dbReference>
<dbReference type="InterPro" id="IPR013217">
    <property type="entry name" value="Methyltransf_12"/>
</dbReference>
<dbReference type="AlphaFoldDB" id="X7ED41"/>
<dbReference type="SUPFAM" id="SSF53335">
    <property type="entry name" value="S-adenosyl-L-methionine-dependent methyltransferases"/>
    <property type="match status" value="1"/>
</dbReference>
<dbReference type="Proteomes" id="UP000022447">
    <property type="component" value="Unassembled WGS sequence"/>
</dbReference>
<dbReference type="Gene3D" id="3.40.50.150">
    <property type="entry name" value="Vaccinia Virus protein VP39"/>
    <property type="match status" value="1"/>
</dbReference>
<dbReference type="Pfam" id="PF08242">
    <property type="entry name" value="Methyltransf_12"/>
    <property type="match status" value="1"/>
</dbReference>
<protein>
    <submittedName>
        <fullName evidence="3">Methyltransferase</fullName>
    </submittedName>
</protein>
<dbReference type="CDD" id="cd02440">
    <property type="entry name" value="AdoMet_MTases"/>
    <property type="match status" value="1"/>
</dbReference>
<dbReference type="EMBL" id="JALZ01000015">
    <property type="protein sequence ID" value="ETX13984.1"/>
    <property type="molecule type" value="Genomic_DNA"/>
</dbReference>
<keyword evidence="4" id="KW-1185">Reference proteome</keyword>
<dbReference type="InterPro" id="IPR029063">
    <property type="entry name" value="SAM-dependent_MTases_sf"/>
</dbReference>
<organism evidence="3 4">
    <name type="scientific">Roseivivax halodurans JCM 10272</name>
    <dbReference type="NCBI Taxonomy" id="1449350"/>
    <lineage>
        <taxon>Bacteria</taxon>
        <taxon>Pseudomonadati</taxon>
        <taxon>Pseudomonadota</taxon>
        <taxon>Alphaproteobacteria</taxon>
        <taxon>Rhodobacterales</taxon>
        <taxon>Roseobacteraceae</taxon>
        <taxon>Roseivivax</taxon>
    </lineage>
</organism>
<keyword evidence="3" id="KW-0808">Transferase</keyword>
<sequence length="398" mass="42489">MVTLAEHYDAYPYPERDPSEERRRLITGSPSHPLEMDHALWGGARDWSRPLRALVAGGGTGDGLIQLAQVLKSAGAPAEITYLDLSASARRVAEERARVRGLDITFRTGSLLEAGEHGPFDYIDCCGVLHHLDDPEAGFRALRAALAPGGGMGMMVYAPYGRSGVYPLQEAFGAILGGLPPEERLNAAKGIMGGVPQGHPFRSNPNLVDHAASDAGFYDLLLHGQDRPYSVTELLETFDATGWQLARFAMPGLYDLGALTPHGADLPERARMAAAEKLRGTIKTHIAYAVPEGAEVPKASVRDTKLVPHLRGLKADAAARAVAAGKPLPLRLGSETRELSLPKGAAPLLGAIDGRRSVAEISATVRLDPIAAASHWGRIEAALAPWGLMLLSGLLRRR</sequence>
<gene>
    <name evidence="3" type="ORF">OCH239_05880</name>
</gene>
<evidence type="ECO:0000313" key="4">
    <source>
        <dbReference type="Proteomes" id="UP000022447"/>
    </source>
</evidence>
<dbReference type="OrthoDB" id="649979at2"/>
<dbReference type="STRING" id="1449350.OCH239_05880"/>
<feature type="domain" description="Methyltransferase type 12" evidence="2">
    <location>
        <begin position="56"/>
        <end position="150"/>
    </location>
</feature>
<dbReference type="GO" id="GO:0032259">
    <property type="term" value="P:methylation"/>
    <property type="evidence" value="ECO:0007669"/>
    <property type="project" value="UniProtKB-KW"/>
</dbReference>
<accession>X7ED41</accession>
<name>X7ED41_9RHOB</name>
<keyword evidence="3" id="KW-0489">Methyltransferase</keyword>
<dbReference type="PATRIC" id="fig|1449350.3.peg.2855"/>
<comment type="caution">
    <text evidence="3">The sequence shown here is derived from an EMBL/GenBank/DDBJ whole genome shotgun (WGS) entry which is preliminary data.</text>
</comment>